<dbReference type="Proteomes" id="UP000288293">
    <property type="component" value="Unassembled WGS sequence"/>
</dbReference>
<name>A0A432W575_9GAMM</name>
<organism evidence="1 2">
    <name type="scientific">Aliidiomarina minuta</name>
    <dbReference type="NCBI Taxonomy" id="880057"/>
    <lineage>
        <taxon>Bacteria</taxon>
        <taxon>Pseudomonadati</taxon>
        <taxon>Pseudomonadota</taxon>
        <taxon>Gammaproteobacteria</taxon>
        <taxon>Alteromonadales</taxon>
        <taxon>Idiomarinaceae</taxon>
        <taxon>Aliidiomarina</taxon>
    </lineage>
</organism>
<proteinExistence type="predicted"/>
<comment type="caution">
    <text evidence="1">The sequence shown here is derived from an EMBL/GenBank/DDBJ whole genome shotgun (WGS) entry which is preliminary data.</text>
</comment>
<reference evidence="1 2" key="1">
    <citation type="journal article" date="2011" name="Front. Microbiol.">
        <title>Genomic signatures of strain selection and enhancement in Bacillus atrophaeus var. globigii, a historical biowarfare simulant.</title>
        <authorList>
            <person name="Gibbons H.S."/>
            <person name="Broomall S.M."/>
            <person name="McNew L.A."/>
            <person name="Daligault H."/>
            <person name="Chapman C."/>
            <person name="Bruce D."/>
            <person name="Karavis M."/>
            <person name="Krepps M."/>
            <person name="McGregor P.A."/>
            <person name="Hong C."/>
            <person name="Park K.H."/>
            <person name="Akmal A."/>
            <person name="Feldman A."/>
            <person name="Lin J.S."/>
            <person name="Chang W.E."/>
            <person name="Higgs B.W."/>
            <person name="Demirev P."/>
            <person name="Lindquist J."/>
            <person name="Liem A."/>
            <person name="Fochler E."/>
            <person name="Read T.D."/>
            <person name="Tapia R."/>
            <person name="Johnson S."/>
            <person name="Bishop-Lilly K.A."/>
            <person name="Detter C."/>
            <person name="Han C."/>
            <person name="Sozhamannan S."/>
            <person name="Rosenzweig C.N."/>
            <person name="Skowronski E.W."/>
        </authorList>
    </citation>
    <scope>NUCLEOTIDE SEQUENCE [LARGE SCALE GENOMIC DNA]</scope>
    <source>
        <strain evidence="1 2">MLST1</strain>
    </source>
</reference>
<dbReference type="Pfam" id="PF07209">
    <property type="entry name" value="DUF1415"/>
    <property type="match status" value="1"/>
</dbReference>
<sequence>MSGARLRVNIYTQQTRDWVAQFIVPLNICPFARKEVENNKIRYEVLNFNDDNSFYELFSQELNWLHENPETETSLIILPQLVDNFDAFLNQTGFAQQILQLEGYSGVFQLANFHPAYVFADAEEQDPANYTNRSPWPALHILREESLARAIRAHKNAEQIPVQNMRQLRELGSDEIKDLLTRIFSPGSNSC</sequence>
<keyword evidence="2" id="KW-1185">Reference proteome</keyword>
<dbReference type="EMBL" id="PIPL01000001">
    <property type="protein sequence ID" value="RUO25218.1"/>
    <property type="molecule type" value="Genomic_DNA"/>
</dbReference>
<accession>A0A432W575</accession>
<dbReference type="AlphaFoldDB" id="A0A432W575"/>
<protein>
    <submittedName>
        <fullName evidence="1">DUF1415 domain-containing protein</fullName>
    </submittedName>
</protein>
<dbReference type="InterPro" id="IPR009858">
    <property type="entry name" value="DUF1415"/>
</dbReference>
<evidence type="ECO:0000313" key="1">
    <source>
        <dbReference type="EMBL" id="RUO25218.1"/>
    </source>
</evidence>
<evidence type="ECO:0000313" key="2">
    <source>
        <dbReference type="Proteomes" id="UP000288293"/>
    </source>
</evidence>
<gene>
    <name evidence="1" type="ORF">CWE09_00295</name>
</gene>